<gene>
    <name evidence="13" type="ORF">C1SCF055_LOCUS3270</name>
</gene>
<evidence type="ECO:0000256" key="2">
    <source>
        <dbReference type="ARBA" id="ARBA00004496"/>
    </source>
</evidence>
<dbReference type="SFLD" id="SFLDF00275">
    <property type="entry name" value="adenosine_C2_methyltransferase"/>
    <property type="match status" value="1"/>
</dbReference>
<dbReference type="PROSITE" id="PS51918">
    <property type="entry name" value="RADICAL_SAM"/>
    <property type="match status" value="1"/>
</dbReference>
<dbReference type="GO" id="GO:0005737">
    <property type="term" value="C:cytoplasm"/>
    <property type="evidence" value="ECO:0007669"/>
    <property type="project" value="UniProtKB-SubCell"/>
</dbReference>
<keyword evidence="10" id="KW-0411">Iron-sulfur</keyword>
<evidence type="ECO:0000313" key="14">
    <source>
        <dbReference type="EMBL" id="CAL4762218.1"/>
    </source>
</evidence>
<dbReference type="PANTHER" id="PTHR30544">
    <property type="entry name" value="23S RRNA METHYLTRANSFERASE"/>
    <property type="match status" value="1"/>
</dbReference>
<dbReference type="CDD" id="cd01335">
    <property type="entry name" value="Radical_SAM"/>
    <property type="match status" value="1"/>
</dbReference>
<keyword evidence="3" id="KW-0004">4Fe-4S</keyword>
<evidence type="ECO:0000256" key="9">
    <source>
        <dbReference type="ARBA" id="ARBA00023004"/>
    </source>
</evidence>
<dbReference type="GO" id="GO:0070475">
    <property type="term" value="P:rRNA base methylation"/>
    <property type="evidence" value="ECO:0007669"/>
    <property type="project" value="TreeGrafter"/>
</dbReference>
<dbReference type="OrthoDB" id="538249at2759"/>
<evidence type="ECO:0000256" key="7">
    <source>
        <dbReference type="ARBA" id="ARBA00022691"/>
    </source>
</evidence>
<accession>A0A9P1BN61</accession>
<dbReference type="GO" id="GO:0030488">
    <property type="term" value="P:tRNA methylation"/>
    <property type="evidence" value="ECO:0007669"/>
    <property type="project" value="TreeGrafter"/>
</dbReference>
<keyword evidence="9" id="KW-0408">Iron</keyword>
<dbReference type="AlphaFoldDB" id="A0A9P1BN61"/>
<evidence type="ECO:0000256" key="1">
    <source>
        <dbReference type="ARBA" id="ARBA00001966"/>
    </source>
</evidence>
<keyword evidence="6" id="KW-0808">Transferase</keyword>
<dbReference type="GO" id="GO:0051539">
    <property type="term" value="F:4 iron, 4 sulfur cluster binding"/>
    <property type="evidence" value="ECO:0007669"/>
    <property type="project" value="UniProtKB-KW"/>
</dbReference>
<keyword evidence="7" id="KW-0949">S-adenosyl-L-methionine</keyword>
<dbReference type="PANTHER" id="PTHR30544:SF5">
    <property type="entry name" value="RADICAL SAM CORE DOMAIN-CONTAINING PROTEIN"/>
    <property type="match status" value="1"/>
</dbReference>
<reference evidence="14 15" key="2">
    <citation type="submission" date="2024-05" db="EMBL/GenBank/DDBJ databases">
        <authorList>
            <person name="Chen Y."/>
            <person name="Shah S."/>
            <person name="Dougan E. K."/>
            <person name="Thang M."/>
            <person name="Chan C."/>
        </authorList>
    </citation>
    <scope>NUCLEOTIDE SEQUENCE [LARGE SCALE GENOMIC DNA]</scope>
</reference>
<dbReference type="GO" id="GO:0008173">
    <property type="term" value="F:RNA methyltransferase activity"/>
    <property type="evidence" value="ECO:0007669"/>
    <property type="project" value="InterPro"/>
</dbReference>
<dbReference type="Pfam" id="PF04055">
    <property type="entry name" value="Radical_SAM"/>
    <property type="match status" value="1"/>
</dbReference>
<evidence type="ECO:0000256" key="8">
    <source>
        <dbReference type="ARBA" id="ARBA00022723"/>
    </source>
</evidence>
<reference evidence="13" key="1">
    <citation type="submission" date="2022-10" db="EMBL/GenBank/DDBJ databases">
        <authorList>
            <person name="Chen Y."/>
            <person name="Dougan E. K."/>
            <person name="Chan C."/>
            <person name="Rhodes N."/>
            <person name="Thang M."/>
        </authorList>
    </citation>
    <scope>NUCLEOTIDE SEQUENCE</scope>
</reference>
<evidence type="ECO:0000256" key="5">
    <source>
        <dbReference type="ARBA" id="ARBA00022603"/>
    </source>
</evidence>
<evidence type="ECO:0000259" key="12">
    <source>
        <dbReference type="PROSITE" id="PS51918"/>
    </source>
</evidence>
<keyword evidence="8" id="KW-0479">Metal-binding</keyword>
<protein>
    <submittedName>
        <fullName evidence="14">Radical SAM core domain-containing protein</fullName>
    </submittedName>
</protein>
<dbReference type="SFLD" id="SFLDG01062">
    <property type="entry name" value="methyltransferase_(Class_A)"/>
    <property type="match status" value="1"/>
</dbReference>
<dbReference type="EMBL" id="CAMXCT010000167">
    <property type="protein sequence ID" value="CAI3974906.1"/>
    <property type="molecule type" value="Genomic_DNA"/>
</dbReference>
<dbReference type="EMBL" id="CAMXCT030000167">
    <property type="protein sequence ID" value="CAL4762218.1"/>
    <property type="molecule type" value="Genomic_DNA"/>
</dbReference>
<sequence length="518" mass="56398">MANPLDVGPCLSWNFRPSSVVPAPRARHALRMFQPFPAALLVAATTTRRRFAHAPRAAFSKWSSHESTLILGPGRSKDFWKLLRAGVDVFSTKSLGIETKQRLRAFPSDAFHAALRPEAVVSVTGTAAGSAVMAVTGTGRAMEVAVREELGPERGTTKFLLQLQDGLSVEAVLVPQVEAERERRERRDGRKASSTTICVSSQVGCSQGCRFCKTATMGILRNLHPDEILAQVVQGIRLAEEMGLPRPSNVVLMGMGEPLANFPAVMPVVEALTDPMRFAMSSKKVVLSTVAPSPAQVRMLHRLQRCQLAWSLHCVDDVLRRQLVPSARFSVVELREAFGEVLAAREKRGRRLMVAVVLLRGINDRVTDAEALASFLEPLTQLGVKLILDLIPYNDTGIEGFHRPSPEAVMAFKEAVWSKLPALCVYVRHPRGEDAAAACGQLATQKRPSRATTPVQKRGIATAARRPHAPQADALPESSLATSHFDCGASCSLHGLIRVFQWLVGRFVHGLFSVGAVL</sequence>
<keyword evidence="15" id="KW-1185">Reference proteome</keyword>
<organism evidence="13">
    <name type="scientific">Cladocopium goreaui</name>
    <dbReference type="NCBI Taxonomy" id="2562237"/>
    <lineage>
        <taxon>Eukaryota</taxon>
        <taxon>Sar</taxon>
        <taxon>Alveolata</taxon>
        <taxon>Dinophyceae</taxon>
        <taxon>Suessiales</taxon>
        <taxon>Symbiodiniaceae</taxon>
        <taxon>Cladocopium</taxon>
    </lineage>
</organism>
<dbReference type="InterPro" id="IPR007197">
    <property type="entry name" value="rSAM"/>
</dbReference>
<evidence type="ECO:0000313" key="15">
    <source>
        <dbReference type="Proteomes" id="UP001152797"/>
    </source>
</evidence>
<evidence type="ECO:0000256" key="10">
    <source>
        <dbReference type="ARBA" id="ARBA00023014"/>
    </source>
</evidence>
<keyword evidence="5" id="KW-0489">Methyltransferase</keyword>
<dbReference type="Proteomes" id="UP001152797">
    <property type="component" value="Unassembled WGS sequence"/>
</dbReference>
<dbReference type="InterPro" id="IPR004383">
    <property type="entry name" value="rRNA_lsu_MTrfase_RlmN/Cfr"/>
</dbReference>
<keyword evidence="4" id="KW-0963">Cytoplasm</keyword>
<proteinExistence type="predicted"/>
<dbReference type="InterPro" id="IPR040072">
    <property type="entry name" value="Methyltransferase_A"/>
</dbReference>
<dbReference type="Gene3D" id="3.20.20.70">
    <property type="entry name" value="Aldolase class I"/>
    <property type="match status" value="1"/>
</dbReference>
<dbReference type="InterPro" id="IPR013785">
    <property type="entry name" value="Aldolase_TIM"/>
</dbReference>
<comment type="caution">
    <text evidence="13">The sequence shown here is derived from an EMBL/GenBank/DDBJ whole genome shotgun (WGS) entry which is preliminary data.</text>
</comment>
<feature type="domain" description="Radical SAM core" evidence="12">
    <location>
        <begin position="191"/>
        <end position="431"/>
    </location>
</feature>
<dbReference type="GO" id="GO:0046872">
    <property type="term" value="F:metal ion binding"/>
    <property type="evidence" value="ECO:0007669"/>
    <property type="project" value="UniProtKB-KW"/>
</dbReference>
<comment type="subcellular location">
    <subcellularLocation>
        <location evidence="2">Cytoplasm</location>
    </subcellularLocation>
</comment>
<comment type="cofactor">
    <cofactor evidence="1">
        <name>[4Fe-4S] cluster</name>
        <dbReference type="ChEBI" id="CHEBI:49883"/>
    </cofactor>
</comment>
<feature type="region of interest" description="Disordered" evidence="11">
    <location>
        <begin position="445"/>
        <end position="475"/>
    </location>
</feature>
<name>A0A9P1BN61_9DINO</name>
<feature type="compositionally biased region" description="Polar residues" evidence="11">
    <location>
        <begin position="445"/>
        <end position="455"/>
    </location>
</feature>
<evidence type="ECO:0000256" key="4">
    <source>
        <dbReference type="ARBA" id="ARBA00022490"/>
    </source>
</evidence>
<dbReference type="InterPro" id="IPR058240">
    <property type="entry name" value="rSAM_sf"/>
</dbReference>
<evidence type="ECO:0000256" key="11">
    <source>
        <dbReference type="SAM" id="MobiDB-lite"/>
    </source>
</evidence>
<dbReference type="SUPFAM" id="SSF102114">
    <property type="entry name" value="Radical SAM enzymes"/>
    <property type="match status" value="1"/>
</dbReference>
<evidence type="ECO:0000313" key="13">
    <source>
        <dbReference type="EMBL" id="CAI3974906.1"/>
    </source>
</evidence>
<dbReference type="EMBL" id="CAMXCT020000167">
    <property type="protein sequence ID" value="CAL1128281.1"/>
    <property type="molecule type" value="Genomic_DNA"/>
</dbReference>
<evidence type="ECO:0000256" key="3">
    <source>
        <dbReference type="ARBA" id="ARBA00022485"/>
    </source>
</evidence>
<evidence type="ECO:0000256" key="6">
    <source>
        <dbReference type="ARBA" id="ARBA00022679"/>
    </source>
</evidence>
<dbReference type="SFLD" id="SFLDS00029">
    <property type="entry name" value="Radical_SAM"/>
    <property type="match status" value="1"/>
</dbReference>